<keyword evidence="2" id="KW-0963">Cytoplasm</keyword>
<protein>
    <recommendedName>
        <fullName evidence="10">cGMP-dependent protein kinase</fullName>
    </recommendedName>
</protein>
<dbReference type="PROSITE" id="PS50011">
    <property type="entry name" value="PROTEIN_KINASE_DOM"/>
    <property type="match status" value="1"/>
</dbReference>
<reference evidence="14" key="1">
    <citation type="journal article" date="2013" name="Nature">
        <title>Pan genome of the phytoplankton Emiliania underpins its global distribution.</title>
        <authorList>
            <person name="Read B.A."/>
            <person name="Kegel J."/>
            <person name="Klute M.J."/>
            <person name="Kuo A."/>
            <person name="Lefebvre S.C."/>
            <person name="Maumus F."/>
            <person name="Mayer C."/>
            <person name="Miller J."/>
            <person name="Monier A."/>
            <person name="Salamov A."/>
            <person name="Young J."/>
            <person name="Aguilar M."/>
            <person name="Claverie J.M."/>
            <person name="Frickenhaus S."/>
            <person name="Gonzalez K."/>
            <person name="Herman E.K."/>
            <person name="Lin Y.C."/>
            <person name="Napier J."/>
            <person name="Ogata H."/>
            <person name="Sarno A.F."/>
            <person name="Shmutz J."/>
            <person name="Schroeder D."/>
            <person name="de Vargas C."/>
            <person name="Verret F."/>
            <person name="von Dassow P."/>
            <person name="Valentin K."/>
            <person name="Van de Peer Y."/>
            <person name="Wheeler G."/>
            <person name="Dacks J.B."/>
            <person name="Delwiche C.F."/>
            <person name="Dyhrman S.T."/>
            <person name="Glockner G."/>
            <person name="John U."/>
            <person name="Richards T."/>
            <person name="Worden A.Z."/>
            <person name="Zhang X."/>
            <person name="Grigoriev I.V."/>
            <person name="Allen A.E."/>
            <person name="Bidle K."/>
            <person name="Borodovsky M."/>
            <person name="Bowler C."/>
            <person name="Brownlee C."/>
            <person name="Cock J.M."/>
            <person name="Elias M."/>
            <person name="Gladyshev V.N."/>
            <person name="Groth M."/>
            <person name="Guda C."/>
            <person name="Hadaegh A."/>
            <person name="Iglesias-Rodriguez M.D."/>
            <person name="Jenkins J."/>
            <person name="Jones B.M."/>
            <person name="Lawson T."/>
            <person name="Leese F."/>
            <person name="Lindquist E."/>
            <person name="Lobanov A."/>
            <person name="Lomsadze A."/>
            <person name="Malik S.B."/>
            <person name="Marsh M.E."/>
            <person name="Mackinder L."/>
            <person name="Mock T."/>
            <person name="Mueller-Roeber B."/>
            <person name="Pagarete A."/>
            <person name="Parker M."/>
            <person name="Probert I."/>
            <person name="Quesneville H."/>
            <person name="Raines C."/>
            <person name="Rensing S.A."/>
            <person name="Riano-Pachon D.M."/>
            <person name="Richier S."/>
            <person name="Rokitta S."/>
            <person name="Shiraiwa Y."/>
            <person name="Soanes D.M."/>
            <person name="van der Giezen M."/>
            <person name="Wahlund T.M."/>
            <person name="Williams B."/>
            <person name="Wilson W."/>
            <person name="Wolfe G."/>
            <person name="Wurch L.L."/>
        </authorList>
    </citation>
    <scope>NUCLEOTIDE SEQUENCE</scope>
</reference>
<sequence>MHNKPRSATVTCVSAGSLWAIDRRSFRAILMKSSSHQLTRTLRSVEVLRSLSLNQLQRLEELLTEASYSDGEYVIRQGERTDTFYVILEGSVAVTRSDDPSDAGAAEKELSTFSSGYFGERALIEKAPRAANVIARGPLRCLCVGRDGFEEVLGPLQSIIDADRRRRERISEQRLLQREAQGLASVRRGDFVMYALAGGECCELALATHAPSGGEYTLRGYSKARVQSAGMAERVMSEAALLAGIATASPFVPLALTHFQDESHLFTVFKVRAVSDLQTLLDAAGQLDEDSARFCGAGALLGLLHLHNEGIIYRNLSPDALALDARGYLQLMDLRYAIRSDGGAAIDACGSAYFLAPEQLAQTGHGAPVDLWALGILLFVLLTGGVPWIAPDEDVDAVTESQLYQRITAHRHGGVAAAAAYGFSSGFEALVNDLLHPSPAERLGCNPAVRDGVPSHEWFRAVDFDALSRGELEPPHLLRMWCVDMSASLAQRTPDAALFLEPPPESDASWCRNFGVVGDWAASGERVRKHSENTRERVID</sequence>
<dbReference type="InterPro" id="IPR000595">
    <property type="entry name" value="cNMP-bd_dom"/>
</dbReference>
<dbReference type="OMA" id="MQEAHCD"/>
<keyword evidence="5" id="KW-0479">Metal-binding</keyword>
<dbReference type="PRINTS" id="PR00103">
    <property type="entry name" value="CAMPKINASE"/>
</dbReference>
<evidence type="ECO:0000256" key="6">
    <source>
        <dbReference type="ARBA" id="ARBA00022741"/>
    </source>
</evidence>
<comment type="cofactor">
    <cofactor evidence="1">
        <name>Mg(2+)</name>
        <dbReference type="ChEBI" id="CHEBI:18420"/>
    </cofactor>
</comment>
<evidence type="ECO:0000256" key="2">
    <source>
        <dbReference type="ARBA" id="ARBA00022490"/>
    </source>
</evidence>
<dbReference type="Gene3D" id="2.60.120.10">
    <property type="entry name" value="Jelly Rolls"/>
    <property type="match status" value="2"/>
</dbReference>
<keyword evidence="6" id="KW-0547">Nucleotide-binding</keyword>
<dbReference type="GO" id="GO:0005524">
    <property type="term" value="F:ATP binding"/>
    <property type="evidence" value="ECO:0007669"/>
    <property type="project" value="UniProtKB-KW"/>
</dbReference>
<dbReference type="Gene3D" id="3.30.200.20">
    <property type="entry name" value="Phosphorylase Kinase, domain 1"/>
    <property type="match status" value="1"/>
</dbReference>
<dbReference type="SMART" id="SM00220">
    <property type="entry name" value="S_TKc"/>
    <property type="match status" value="1"/>
</dbReference>
<reference evidence="13" key="2">
    <citation type="submission" date="2024-10" db="UniProtKB">
        <authorList>
            <consortium name="EnsemblProtists"/>
        </authorList>
    </citation>
    <scope>IDENTIFICATION</scope>
</reference>
<dbReference type="InterPro" id="IPR000719">
    <property type="entry name" value="Prot_kinase_dom"/>
</dbReference>
<keyword evidence="3" id="KW-0723">Serine/threonine-protein kinase</keyword>
<dbReference type="PROSITE" id="PS00889">
    <property type="entry name" value="CNMP_BINDING_2"/>
    <property type="match status" value="1"/>
</dbReference>
<evidence type="ECO:0000259" key="12">
    <source>
        <dbReference type="PROSITE" id="PS50042"/>
    </source>
</evidence>
<dbReference type="AlphaFoldDB" id="A0A0D3JIV9"/>
<dbReference type="STRING" id="2903.R1ERG1"/>
<accession>A0A0D3JIV9</accession>
<dbReference type="InterPro" id="IPR018490">
    <property type="entry name" value="cNMP-bd_dom_sf"/>
</dbReference>
<dbReference type="HOGENOM" id="CLU_000288_73_2_1"/>
<keyword evidence="14" id="KW-1185">Reference proteome</keyword>
<proteinExistence type="predicted"/>
<name>A0A0D3JIV9_EMIH1</name>
<evidence type="ECO:0000256" key="9">
    <source>
        <dbReference type="ARBA" id="ARBA00022842"/>
    </source>
</evidence>
<dbReference type="GO" id="GO:0005952">
    <property type="term" value="C:cAMP-dependent protein kinase complex"/>
    <property type="evidence" value="ECO:0007669"/>
    <property type="project" value="TreeGrafter"/>
</dbReference>
<evidence type="ECO:0000256" key="1">
    <source>
        <dbReference type="ARBA" id="ARBA00001946"/>
    </source>
</evidence>
<dbReference type="Proteomes" id="UP000013827">
    <property type="component" value="Unassembled WGS sequence"/>
</dbReference>
<dbReference type="PANTHER" id="PTHR24353">
    <property type="entry name" value="CYCLIC NUCLEOTIDE-DEPENDENT PROTEIN KINASE"/>
    <property type="match status" value="1"/>
</dbReference>
<dbReference type="Pfam" id="PF00027">
    <property type="entry name" value="cNMP_binding"/>
    <property type="match status" value="1"/>
</dbReference>
<dbReference type="CDD" id="cd00038">
    <property type="entry name" value="CAP_ED"/>
    <property type="match status" value="1"/>
</dbReference>
<dbReference type="SMART" id="SM00100">
    <property type="entry name" value="cNMP"/>
    <property type="match status" value="1"/>
</dbReference>
<dbReference type="Gene3D" id="1.10.510.10">
    <property type="entry name" value="Transferase(Phosphotransferase) domain 1"/>
    <property type="match status" value="1"/>
</dbReference>
<dbReference type="SUPFAM" id="SSF51206">
    <property type="entry name" value="cAMP-binding domain-like"/>
    <property type="match status" value="2"/>
</dbReference>
<dbReference type="InterPro" id="IPR011009">
    <property type="entry name" value="Kinase-like_dom_sf"/>
</dbReference>
<dbReference type="Pfam" id="PF00069">
    <property type="entry name" value="Pkinase"/>
    <property type="match status" value="1"/>
</dbReference>
<evidence type="ECO:0000313" key="14">
    <source>
        <dbReference type="Proteomes" id="UP000013827"/>
    </source>
</evidence>
<dbReference type="PaxDb" id="2903-EOD23444"/>
<feature type="domain" description="Cyclic nucleotide-binding" evidence="12">
    <location>
        <begin position="1"/>
        <end position="34"/>
    </location>
</feature>
<dbReference type="EnsemblProtists" id="EOD23444">
    <property type="protein sequence ID" value="EOD23444"/>
    <property type="gene ID" value="EMIHUDRAFT_239613"/>
</dbReference>
<evidence type="ECO:0000256" key="5">
    <source>
        <dbReference type="ARBA" id="ARBA00022723"/>
    </source>
</evidence>
<evidence type="ECO:0000256" key="3">
    <source>
        <dbReference type="ARBA" id="ARBA00022527"/>
    </source>
</evidence>
<keyword evidence="4" id="KW-0808">Transferase</keyword>
<dbReference type="InterPro" id="IPR014710">
    <property type="entry name" value="RmlC-like_jellyroll"/>
</dbReference>
<keyword evidence="8" id="KW-0067">ATP-binding</keyword>
<evidence type="ECO:0000313" key="13">
    <source>
        <dbReference type="EnsemblProtists" id="EOD23444"/>
    </source>
</evidence>
<evidence type="ECO:0000256" key="4">
    <source>
        <dbReference type="ARBA" id="ARBA00022679"/>
    </source>
</evidence>
<evidence type="ECO:0000256" key="8">
    <source>
        <dbReference type="ARBA" id="ARBA00022840"/>
    </source>
</evidence>
<dbReference type="GO" id="GO:0046872">
    <property type="term" value="F:metal ion binding"/>
    <property type="evidence" value="ECO:0007669"/>
    <property type="project" value="UniProtKB-KW"/>
</dbReference>
<evidence type="ECO:0000256" key="10">
    <source>
        <dbReference type="ARBA" id="ARBA00024113"/>
    </source>
</evidence>
<dbReference type="SUPFAM" id="SSF56112">
    <property type="entry name" value="Protein kinase-like (PK-like)"/>
    <property type="match status" value="1"/>
</dbReference>
<dbReference type="eggNOG" id="KOG0614">
    <property type="taxonomic scope" value="Eukaryota"/>
</dbReference>
<dbReference type="KEGG" id="ehx:EMIHUDRAFT_239613"/>
<keyword evidence="9" id="KW-0460">Magnesium</keyword>
<evidence type="ECO:0000256" key="7">
    <source>
        <dbReference type="ARBA" id="ARBA00022777"/>
    </source>
</evidence>
<dbReference type="PANTHER" id="PTHR24353:SF37">
    <property type="entry name" value="CAMP-DEPENDENT PROTEIN KINASE CATALYTIC SUBUNIT PRKX"/>
    <property type="match status" value="1"/>
</dbReference>
<dbReference type="InterPro" id="IPR018488">
    <property type="entry name" value="cNMP-bd_CS"/>
</dbReference>
<dbReference type="RefSeq" id="XP_005775873.1">
    <property type="nucleotide sequence ID" value="XM_005775816.1"/>
</dbReference>
<feature type="domain" description="Cyclic nucleotide-binding" evidence="12">
    <location>
        <begin position="47"/>
        <end position="155"/>
    </location>
</feature>
<feature type="domain" description="Protein kinase" evidence="11">
    <location>
        <begin position="190"/>
        <end position="459"/>
    </location>
</feature>
<evidence type="ECO:0000259" key="11">
    <source>
        <dbReference type="PROSITE" id="PS50011"/>
    </source>
</evidence>
<dbReference type="GeneID" id="17268987"/>
<organism evidence="13 14">
    <name type="scientific">Emiliania huxleyi (strain CCMP1516)</name>
    <dbReference type="NCBI Taxonomy" id="280463"/>
    <lineage>
        <taxon>Eukaryota</taxon>
        <taxon>Haptista</taxon>
        <taxon>Haptophyta</taxon>
        <taxon>Prymnesiophyceae</taxon>
        <taxon>Isochrysidales</taxon>
        <taxon>Noelaerhabdaceae</taxon>
        <taxon>Emiliania</taxon>
    </lineage>
</organism>
<keyword evidence="7" id="KW-0418">Kinase</keyword>
<dbReference type="PROSITE" id="PS50042">
    <property type="entry name" value="CNMP_BINDING_3"/>
    <property type="match status" value="2"/>
</dbReference>
<dbReference type="GO" id="GO:0004691">
    <property type="term" value="F:cAMP-dependent protein kinase activity"/>
    <property type="evidence" value="ECO:0007669"/>
    <property type="project" value="TreeGrafter"/>
</dbReference>